<dbReference type="InterPro" id="IPR015813">
    <property type="entry name" value="Pyrv/PenolPyrv_kinase-like_dom"/>
</dbReference>
<keyword evidence="9" id="KW-0460">Magnesium</keyword>
<dbReference type="SUPFAM" id="SSF50800">
    <property type="entry name" value="PK beta-barrel domain-like"/>
    <property type="match status" value="1"/>
</dbReference>
<dbReference type="Proteomes" id="UP000536534">
    <property type="component" value="Unassembled WGS sequence"/>
</dbReference>
<keyword evidence="4" id="KW-0808">Transferase</keyword>
<reference evidence="14 15" key="1">
    <citation type="journal article" date="2020" name="Biotechnol. Biofuels">
        <title>New insights from the biogas microbiome by comprehensive genome-resolved metagenomics of nearly 1600 species originating from multiple anaerobic digesters.</title>
        <authorList>
            <person name="Campanaro S."/>
            <person name="Treu L."/>
            <person name="Rodriguez-R L.M."/>
            <person name="Kovalovszki A."/>
            <person name="Ziels R.M."/>
            <person name="Maus I."/>
            <person name="Zhu X."/>
            <person name="Kougias P.G."/>
            <person name="Basile A."/>
            <person name="Luo G."/>
            <person name="Schluter A."/>
            <person name="Konstantinidis K.T."/>
            <person name="Angelidaki I."/>
        </authorList>
    </citation>
    <scope>NUCLEOTIDE SEQUENCE [LARGE SCALE GENOMIC DNA]</scope>
    <source>
        <strain evidence="14">AS06rmzACSIP_256</strain>
    </source>
</reference>
<evidence type="ECO:0000256" key="10">
    <source>
        <dbReference type="ARBA" id="ARBA00023152"/>
    </source>
</evidence>
<feature type="domain" description="Pyruvate kinase barrel" evidence="13">
    <location>
        <begin position="164"/>
        <end position="249"/>
    </location>
</feature>
<dbReference type="UniPathway" id="UPA00109">
    <property type="reaction ID" value="UER00188"/>
</dbReference>
<evidence type="ECO:0000256" key="1">
    <source>
        <dbReference type="ARBA" id="ARBA00004997"/>
    </source>
</evidence>
<dbReference type="NCBIfam" id="NF011314">
    <property type="entry name" value="PRK14725.1"/>
    <property type="match status" value="1"/>
</dbReference>
<dbReference type="InterPro" id="IPR001697">
    <property type="entry name" value="Pyr_Knase"/>
</dbReference>
<dbReference type="InterPro" id="IPR011037">
    <property type="entry name" value="Pyrv_Knase-like_insert_dom_sf"/>
</dbReference>
<dbReference type="EMBL" id="JAAYYV010000281">
    <property type="protein sequence ID" value="NLF54827.1"/>
    <property type="molecule type" value="Genomic_DNA"/>
</dbReference>
<evidence type="ECO:0000259" key="13">
    <source>
        <dbReference type="Pfam" id="PF00224"/>
    </source>
</evidence>
<protein>
    <recommendedName>
        <fullName evidence="3">pyruvate kinase</fullName>
        <ecNumber evidence="3">2.7.1.40</ecNumber>
    </recommendedName>
</protein>
<keyword evidence="6" id="KW-0547">Nucleotide-binding</keyword>
<dbReference type="InterPro" id="IPR015806">
    <property type="entry name" value="Pyrv_Knase_insert_dom_sf"/>
</dbReference>
<dbReference type="InterPro" id="IPR015793">
    <property type="entry name" value="Pyrv_Knase_brl"/>
</dbReference>
<dbReference type="GO" id="GO:0004743">
    <property type="term" value="F:pyruvate kinase activity"/>
    <property type="evidence" value="ECO:0007669"/>
    <property type="project" value="UniProtKB-EC"/>
</dbReference>
<dbReference type="AlphaFoldDB" id="A0A7X7LWS5"/>
<evidence type="ECO:0000256" key="6">
    <source>
        <dbReference type="ARBA" id="ARBA00022741"/>
    </source>
</evidence>
<dbReference type="Pfam" id="PF00224">
    <property type="entry name" value="PK"/>
    <property type="match status" value="2"/>
</dbReference>
<evidence type="ECO:0000256" key="7">
    <source>
        <dbReference type="ARBA" id="ARBA00022777"/>
    </source>
</evidence>
<comment type="similarity">
    <text evidence="2">Belongs to the pyruvate kinase family.</text>
</comment>
<evidence type="ECO:0000256" key="12">
    <source>
        <dbReference type="SAM" id="MobiDB-lite"/>
    </source>
</evidence>
<keyword evidence="5" id="KW-0479">Metal-binding</keyword>
<evidence type="ECO:0000256" key="5">
    <source>
        <dbReference type="ARBA" id="ARBA00022723"/>
    </source>
</evidence>
<keyword evidence="8" id="KW-0067">ATP-binding</keyword>
<evidence type="ECO:0000256" key="11">
    <source>
        <dbReference type="ARBA" id="ARBA00023317"/>
    </source>
</evidence>
<feature type="domain" description="Pyruvate kinase barrel" evidence="13">
    <location>
        <begin position="391"/>
        <end position="604"/>
    </location>
</feature>
<evidence type="ECO:0000256" key="3">
    <source>
        <dbReference type="ARBA" id="ARBA00012142"/>
    </source>
</evidence>
<dbReference type="Gene3D" id="2.40.33.10">
    <property type="entry name" value="PK beta-barrel domain-like"/>
    <property type="match status" value="2"/>
</dbReference>
<dbReference type="GO" id="GO:0000287">
    <property type="term" value="F:magnesium ion binding"/>
    <property type="evidence" value="ECO:0007669"/>
    <property type="project" value="InterPro"/>
</dbReference>
<sequence>MNVRIARIEIPPHPDHLPAASPPSAAGQESNPWNQAACRALLEALWALRAELLGSEHRFGAQLAKVSDDYLASARNLAHYLGLRRRDRRQLQEQLASLGLSSLGRAESHVLANLDKVLGILHSLTGQPWRERSAEEPVGMRSSRDLLARHTAALLGEPHAGRAVRVMVTLPAEAADDEAFVYRLVEAGMDVARINCAHDDAEAWGAMAGHVRRAAGKLGRPVRVLMDLGGPKLRTGEVAPGPRVLKLKPQRDALGHVVRKARLRLRAEGAVLRGESAEPQVGVDVAWLDTLTVGERVDLVDARGARRSLRIVSRSEDEALAETDRTVYLVPATRLDRAEHPGGPRSTTLADLSARPGTVLLRTGGLLRLTRSGVATARGDELTTGHPRIPSIACTLPEVFAQVRAGERIWFDDGKIGGIIREAGDDELIVEIVSARPNGSRLAGDKGINLPDSALDLPALTVTDIEDLRAVARHADLVGLSFVQHGSDVEALRVRLAALGADSLGIILKIETRRAFANLPELMLAAMESHRAGVMIARGDLAVECGYERLAEVQEEILWAAEAAHMPVIWATQVLETLAKTGQPSRAEITDAAMGERAECVMLNKGPHILEAIHALDDILTRMQSHQAKKRSLLRALSAWAPTI</sequence>
<dbReference type="Gene3D" id="3.20.20.60">
    <property type="entry name" value="Phosphoenolpyruvate-binding domains"/>
    <property type="match status" value="2"/>
</dbReference>
<dbReference type="GO" id="GO:0030955">
    <property type="term" value="F:potassium ion binding"/>
    <property type="evidence" value="ECO:0007669"/>
    <property type="project" value="InterPro"/>
</dbReference>
<evidence type="ECO:0000313" key="14">
    <source>
        <dbReference type="EMBL" id="NLF54827.1"/>
    </source>
</evidence>
<dbReference type="PANTHER" id="PTHR11817">
    <property type="entry name" value="PYRUVATE KINASE"/>
    <property type="match status" value="1"/>
</dbReference>
<name>A0A7X7LWS5_9RHOO</name>
<keyword evidence="10" id="KW-0324">Glycolysis</keyword>
<dbReference type="EC" id="2.7.1.40" evidence="3"/>
<comment type="pathway">
    <text evidence="1">Carbohydrate degradation; glycolysis; pyruvate from D-glyceraldehyde 3-phosphate: step 5/5.</text>
</comment>
<accession>A0A7X7LWS5</accession>
<evidence type="ECO:0000256" key="8">
    <source>
        <dbReference type="ARBA" id="ARBA00022840"/>
    </source>
</evidence>
<evidence type="ECO:0000256" key="9">
    <source>
        <dbReference type="ARBA" id="ARBA00022842"/>
    </source>
</evidence>
<dbReference type="GO" id="GO:0016301">
    <property type="term" value="F:kinase activity"/>
    <property type="evidence" value="ECO:0007669"/>
    <property type="project" value="UniProtKB-KW"/>
</dbReference>
<organism evidence="14 15">
    <name type="scientific">Thauera phenolivorans</name>
    <dbReference type="NCBI Taxonomy" id="1792543"/>
    <lineage>
        <taxon>Bacteria</taxon>
        <taxon>Pseudomonadati</taxon>
        <taxon>Pseudomonadota</taxon>
        <taxon>Betaproteobacteria</taxon>
        <taxon>Rhodocyclales</taxon>
        <taxon>Zoogloeaceae</taxon>
        <taxon>Thauera</taxon>
    </lineage>
</organism>
<evidence type="ECO:0000256" key="2">
    <source>
        <dbReference type="ARBA" id="ARBA00008663"/>
    </source>
</evidence>
<comment type="caution">
    <text evidence="14">The sequence shown here is derived from an EMBL/GenBank/DDBJ whole genome shotgun (WGS) entry which is preliminary data.</text>
</comment>
<feature type="region of interest" description="Disordered" evidence="12">
    <location>
        <begin position="11"/>
        <end position="31"/>
    </location>
</feature>
<gene>
    <name evidence="14" type="ORF">GX576_10635</name>
</gene>
<keyword evidence="11 14" id="KW-0670">Pyruvate</keyword>
<dbReference type="SUPFAM" id="SSF51621">
    <property type="entry name" value="Phosphoenolpyruvate/pyruvate domain"/>
    <property type="match status" value="1"/>
</dbReference>
<evidence type="ECO:0000313" key="15">
    <source>
        <dbReference type="Proteomes" id="UP000536534"/>
    </source>
</evidence>
<dbReference type="InterPro" id="IPR040442">
    <property type="entry name" value="Pyrv_kinase-like_dom_sf"/>
</dbReference>
<proteinExistence type="inferred from homology"/>
<evidence type="ECO:0000256" key="4">
    <source>
        <dbReference type="ARBA" id="ARBA00022679"/>
    </source>
</evidence>
<keyword evidence="7 14" id="KW-0418">Kinase</keyword>
<dbReference type="GO" id="GO:0005524">
    <property type="term" value="F:ATP binding"/>
    <property type="evidence" value="ECO:0007669"/>
    <property type="project" value="UniProtKB-KW"/>
</dbReference>